<feature type="region of interest" description="Disordered" evidence="1">
    <location>
        <begin position="1"/>
        <end position="57"/>
    </location>
</feature>
<proteinExistence type="predicted"/>
<reference evidence="2" key="2">
    <citation type="journal article" date="2015" name="Fish Shellfish Immunol.">
        <title>Early steps in the European eel (Anguilla anguilla)-Vibrio vulnificus interaction in the gills: Role of the RtxA13 toxin.</title>
        <authorList>
            <person name="Callol A."/>
            <person name="Pajuelo D."/>
            <person name="Ebbesson L."/>
            <person name="Teles M."/>
            <person name="MacKenzie S."/>
            <person name="Amaro C."/>
        </authorList>
    </citation>
    <scope>NUCLEOTIDE SEQUENCE</scope>
</reference>
<dbReference type="AlphaFoldDB" id="A0A0E9XA90"/>
<feature type="compositionally biased region" description="Polar residues" evidence="1">
    <location>
        <begin position="47"/>
        <end position="57"/>
    </location>
</feature>
<name>A0A0E9XA90_ANGAN</name>
<protein>
    <submittedName>
        <fullName evidence="2">Uncharacterized protein</fullName>
    </submittedName>
</protein>
<sequence length="57" mass="6614">MRRGRRKDKDAGSETCKKDVENEYKEKQTEINGNSKRQTREQKELHTSTILGSFLTG</sequence>
<reference evidence="2" key="1">
    <citation type="submission" date="2014-11" db="EMBL/GenBank/DDBJ databases">
        <authorList>
            <person name="Amaro Gonzalez C."/>
        </authorList>
    </citation>
    <scope>NUCLEOTIDE SEQUENCE</scope>
</reference>
<organism evidence="2">
    <name type="scientific">Anguilla anguilla</name>
    <name type="common">European freshwater eel</name>
    <name type="synonym">Muraena anguilla</name>
    <dbReference type="NCBI Taxonomy" id="7936"/>
    <lineage>
        <taxon>Eukaryota</taxon>
        <taxon>Metazoa</taxon>
        <taxon>Chordata</taxon>
        <taxon>Craniata</taxon>
        <taxon>Vertebrata</taxon>
        <taxon>Euteleostomi</taxon>
        <taxon>Actinopterygii</taxon>
        <taxon>Neopterygii</taxon>
        <taxon>Teleostei</taxon>
        <taxon>Anguilliformes</taxon>
        <taxon>Anguillidae</taxon>
        <taxon>Anguilla</taxon>
    </lineage>
</organism>
<feature type="compositionally biased region" description="Basic and acidic residues" evidence="1">
    <location>
        <begin position="7"/>
        <end position="29"/>
    </location>
</feature>
<evidence type="ECO:0000256" key="1">
    <source>
        <dbReference type="SAM" id="MobiDB-lite"/>
    </source>
</evidence>
<dbReference type="EMBL" id="GBXM01008890">
    <property type="protein sequence ID" value="JAH99687.1"/>
    <property type="molecule type" value="Transcribed_RNA"/>
</dbReference>
<accession>A0A0E9XA90</accession>
<evidence type="ECO:0000313" key="2">
    <source>
        <dbReference type="EMBL" id="JAH99687.1"/>
    </source>
</evidence>